<evidence type="ECO:0000313" key="2">
    <source>
        <dbReference type="Proteomes" id="UP000199670"/>
    </source>
</evidence>
<sequence length="54" mass="6395">MQKLMQVHLLNAYFVYKKINTLQNSLVLEICLFILKGLSQKDLYIPHGLWCLEE</sequence>
<proteinExistence type="predicted"/>
<dbReference type="AlphaFoldDB" id="A0A1C4DRG0"/>
<dbReference type="EMBL" id="FMAQ01000022">
    <property type="protein sequence ID" value="SCC33978.1"/>
    <property type="molecule type" value="Genomic_DNA"/>
</dbReference>
<dbReference type="Proteomes" id="UP000199670">
    <property type="component" value="Unassembled WGS sequence"/>
</dbReference>
<reference evidence="2" key="1">
    <citation type="submission" date="2016-08" db="EMBL/GenBank/DDBJ databases">
        <authorList>
            <person name="Varghese N."/>
            <person name="Submissions Spin"/>
        </authorList>
    </citation>
    <scope>NUCLEOTIDE SEQUENCE [LARGE SCALE GENOMIC DNA]</scope>
    <source>
        <strain evidence="2">R-53248</strain>
    </source>
</reference>
<name>A0A1C4DRG0_9GAMM</name>
<accession>A0A1C4DRG0</accession>
<protein>
    <submittedName>
        <fullName evidence="1">Uncharacterized protein</fullName>
    </submittedName>
</protein>
<keyword evidence="2" id="KW-1185">Reference proteome</keyword>
<organism evidence="1 2">
    <name type="scientific">Gilliamella bombicola</name>
    <dbReference type="NCBI Taxonomy" id="1798182"/>
    <lineage>
        <taxon>Bacteria</taxon>
        <taxon>Pseudomonadati</taxon>
        <taxon>Pseudomonadota</taxon>
        <taxon>Gammaproteobacteria</taxon>
        <taxon>Orbales</taxon>
        <taxon>Orbaceae</taxon>
        <taxon>Gilliamella</taxon>
    </lineage>
</organism>
<gene>
    <name evidence="1" type="ORF">GA0061081_1222</name>
</gene>
<evidence type="ECO:0000313" key="1">
    <source>
        <dbReference type="EMBL" id="SCC33978.1"/>
    </source>
</evidence>